<dbReference type="EMBL" id="JBHUHT010000009">
    <property type="protein sequence ID" value="MFD2095365.1"/>
    <property type="molecule type" value="Genomic_DNA"/>
</dbReference>
<reference evidence="2" key="1">
    <citation type="journal article" date="2019" name="Int. J. Syst. Evol. Microbiol.">
        <title>The Global Catalogue of Microorganisms (GCM) 10K type strain sequencing project: providing services to taxonomists for standard genome sequencing and annotation.</title>
        <authorList>
            <consortium name="The Broad Institute Genomics Platform"/>
            <consortium name="The Broad Institute Genome Sequencing Center for Infectious Disease"/>
            <person name="Wu L."/>
            <person name="Ma J."/>
        </authorList>
    </citation>
    <scope>NUCLEOTIDE SEQUENCE [LARGE SCALE GENOMIC DNA]</scope>
    <source>
        <strain evidence="2">CGMCC 1.10992</strain>
    </source>
</reference>
<dbReference type="Gene3D" id="3.40.50.1240">
    <property type="entry name" value="Phosphoglycerate mutase-like"/>
    <property type="match status" value="1"/>
</dbReference>
<organism evidence="1 2">
    <name type="scientific">Corallincola platygyrae</name>
    <dbReference type="NCBI Taxonomy" id="1193278"/>
    <lineage>
        <taxon>Bacteria</taxon>
        <taxon>Pseudomonadati</taxon>
        <taxon>Pseudomonadota</taxon>
        <taxon>Gammaproteobacteria</taxon>
        <taxon>Alteromonadales</taxon>
        <taxon>Psychromonadaceae</taxon>
        <taxon>Corallincola</taxon>
    </lineage>
</organism>
<evidence type="ECO:0000313" key="1">
    <source>
        <dbReference type="EMBL" id="MFD2095365.1"/>
    </source>
</evidence>
<name>A0ABW4XKS8_9GAMM</name>
<sequence length="158" mass="18043">MKLLLIRHAKSSWDLPFIEDLMRPLNERGYKSIEVMSRRSLLTVNLAERVYVSPAVRAYSTATGLLRTLGISLSTMVIESRLYEDTASELSYWLSQLDAWSGTYWIVGHNPTLERLAEKLSGEKNLVLPTLGCVLLTKVKSENRWNLVELDYPKNRNG</sequence>
<evidence type="ECO:0000313" key="2">
    <source>
        <dbReference type="Proteomes" id="UP001597380"/>
    </source>
</evidence>
<dbReference type="InterPro" id="IPR013078">
    <property type="entry name" value="His_Pase_superF_clade-1"/>
</dbReference>
<dbReference type="Pfam" id="PF00300">
    <property type="entry name" value="His_Phos_1"/>
    <property type="match status" value="1"/>
</dbReference>
<accession>A0ABW4XKS8</accession>
<gene>
    <name evidence="1" type="ORF">ACFSJ3_05155</name>
</gene>
<dbReference type="CDD" id="cd07067">
    <property type="entry name" value="HP_PGM_like"/>
    <property type="match status" value="1"/>
</dbReference>
<dbReference type="SUPFAM" id="SSF53254">
    <property type="entry name" value="Phosphoglycerate mutase-like"/>
    <property type="match status" value="1"/>
</dbReference>
<dbReference type="Proteomes" id="UP001597380">
    <property type="component" value="Unassembled WGS sequence"/>
</dbReference>
<keyword evidence="2" id="KW-1185">Reference proteome</keyword>
<comment type="caution">
    <text evidence="1">The sequence shown here is derived from an EMBL/GenBank/DDBJ whole genome shotgun (WGS) entry which is preliminary data.</text>
</comment>
<proteinExistence type="predicted"/>
<dbReference type="InterPro" id="IPR029033">
    <property type="entry name" value="His_PPase_superfam"/>
</dbReference>
<protein>
    <submittedName>
        <fullName evidence="1">SixA phosphatase family protein</fullName>
    </submittedName>
</protein>
<dbReference type="RefSeq" id="WP_345338533.1">
    <property type="nucleotide sequence ID" value="NZ_BAABLI010000006.1"/>
</dbReference>